<comment type="similarity">
    <text evidence="1">Belongs to the universal stress protein A family.</text>
</comment>
<evidence type="ECO:0000313" key="3">
    <source>
        <dbReference type="EMBL" id="XCM78410.1"/>
    </source>
</evidence>
<dbReference type="Gene3D" id="3.40.50.620">
    <property type="entry name" value="HUPs"/>
    <property type="match status" value="2"/>
</dbReference>
<dbReference type="KEGG" id="kcm:ABWK59_05460"/>
<protein>
    <submittedName>
        <fullName evidence="3">Universal stress protein</fullName>
    </submittedName>
</protein>
<dbReference type="InterPro" id="IPR006016">
    <property type="entry name" value="UspA"/>
</dbReference>
<dbReference type="AlphaFoldDB" id="A0AAU8JRI3"/>
<dbReference type="SUPFAM" id="SSF52402">
    <property type="entry name" value="Adenine nucleotide alpha hydrolases-like"/>
    <property type="match status" value="2"/>
</dbReference>
<dbReference type="PRINTS" id="PR01438">
    <property type="entry name" value="UNVRSLSTRESS"/>
</dbReference>
<dbReference type="PANTHER" id="PTHR46268:SF6">
    <property type="entry name" value="UNIVERSAL STRESS PROTEIN UP12"/>
    <property type="match status" value="1"/>
</dbReference>
<dbReference type="EMBL" id="CP159872">
    <property type="protein sequence ID" value="XCM78410.1"/>
    <property type="molecule type" value="Genomic_DNA"/>
</dbReference>
<reference evidence="3" key="1">
    <citation type="submission" date="2024-06" db="EMBL/GenBank/DDBJ databases">
        <title>The genome sequences of Kitasatospora sp. strain HUAS MG31.</title>
        <authorList>
            <person name="Mo P."/>
        </authorList>
    </citation>
    <scope>NUCLEOTIDE SEQUENCE</scope>
    <source>
        <strain evidence="3">HUAS MG31</strain>
    </source>
</reference>
<evidence type="ECO:0000259" key="2">
    <source>
        <dbReference type="Pfam" id="PF00582"/>
    </source>
</evidence>
<name>A0AAU8JRI3_9ACTN</name>
<gene>
    <name evidence="3" type="ORF">ABWK59_05460</name>
</gene>
<proteinExistence type="inferred from homology"/>
<accession>A0AAU8JRI3</accession>
<dbReference type="Pfam" id="PF00582">
    <property type="entry name" value="Usp"/>
    <property type="match status" value="2"/>
</dbReference>
<organism evidence="3">
    <name type="scientific">Kitasatospora camelliae</name>
    <dbReference type="NCBI Taxonomy" id="3156397"/>
    <lineage>
        <taxon>Bacteria</taxon>
        <taxon>Bacillati</taxon>
        <taxon>Actinomycetota</taxon>
        <taxon>Actinomycetes</taxon>
        <taxon>Kitasatosporales</taxon>
        <taxon>Streptomycetaceae</taxon>
        <taxon>Kitasatospora</taxon>
    </lineage>
</organism>
<dbReference type="RefSeq" id="WP_354638281.1">
    <property type="nucleotide sequence ID" value="NZ_CP159872.1"/>
</dbReference>
<feature type="domain" description="UspA" evidence="2">
    <location>
        <begin position="162"/>
        <end position="299"/>
    </location>
</feature>
<feature type="domain" description="UspA" evidence="2">
    <location>
        <begin position="4"/>
        <end position="137"/>
    </location>
</feature>
<sequence length="301" mass="30750">MTMSRVLTGIDGSPQSAAAARWAAGEAVRRGTGLLILHAWPWLGTEFAEGTPAGDLRPAALRALADTAEEIRRAHPGLSVETMVVGEDPADALLAAAEKQDLLVLGSRGLGGFAGLLVGSVGLAVAARVSVPLVLVRADGTDGTDRTDGTDGHQDGSPGGREVVVGVDGHHASGAVLDFAFAEAARRGARLRAVHGWDLMPVWTATGWVPAQVDITAQEAAEQAVLAEALADARAAHPDVEVIAETRLGGSARAVVAASAGADLVVVGRHDRHHPLGMRLGPVAHAVIHHSAAPVAVVPHP</sequence>
<dbReference type="PANTHER" id="PTHR46268">
    <property type="entry name" value="STRESS RESPONSE PROTEIN NHAX"/>
    <property type="match status" value="1"/>
</dbReference>
<dbReference type="InterPro" id="IPR014729">
    <property type="entry name" value="Rossmann-like_a/b/a_fold"/>
</dbReference>
<evidence type="ECO:0000256" key="1">
    <source>
        <dbReference type="ARBA" id="ARBA00008791"/>
    </source>
</evidence>
<dbReference type="InterPro" id="IPR006015">
    <property type="entry name" value="Universal_stress_UspA"/>
</dbReference>